<dbReference type="Pfam" id="PF00168">
    <property type="entry name" value="C2"/>
    <property type="match status" value="1"/>
</dbReference>
<feature type="domain" description="C2" evidence="2">
    <location>
        <begin position="557"/>
        <end position="678"/>
    </location>
</feature>
<comment type="caution">
    <text evidence="3">The sequence shown here is derived from an EMBL/GenBank/DDBJ whole genome shotgun (WGS) entry which is preliminary data.</text>
</comment>
<organism evidence="3 4">
    <name type="scientific">Toxoplasma gondii VAND</name>
    <dbReference type="NCBI Taxonomy" id="933077"/>
    <lineage>
        <taxon>Eukaryota</taxon>
        <taxon>Sar</taxon>
        <taxon>Alveolata</taxon>
        <taxon>Apicomplexa</taxon>
        <taxon>Conoidasida</taxon>
        <taxon>Coccidia</taxon>
        <taxon>Eucoccidiorida</taxon>
        <taxon>Eimeriorina</taxon>
        <taxon>Sarcocystidae</taxon>
        <taxon>Toxoplasma</taxon>
    </lineage>
</organism>
<dbReference type="InterPro" id="IPR052299">
    <property type="entry name" value="CEP76"/>
</dbReference>
<feature type="compositionally biased region" description="Basic and acidic residues" evidence="1">
    <location>
        <begin position="414"/>
        <end position="423"/>
    </location>
</feature>
<dbReference type="SUPFAM" id="SSF49562">
    <property type="entry name" value="C2 domain (Calcium/lipid-binding domain, CaLB)"/>
    <property type="match status" value="1"/>
</dbReference>
<reference evidence="3 4" key="1">
    <citation type="submission" date="2014-08" db="EMBL/GenBank/DDBJ databases">
        <authorList>
            <person name="Sibley D."/>
            <person name="Venepally P."/>
            <person name="Karamycheva S."/>
            <person name="Hadjithomas M."/>
            <person name="Khan A."/>
            <person name="Brunk B."/>
            <person name="Roos D."/>
            <person name="Caler E."/>
            <person name="Lorenzi H."/>
        </authorList>
    </citation>
    <scope>NUCLEOTIDE SEQUENCE [LARGE SCALE GENOMIC DNA]</scope>
    <source>
        <strain evidence="3 4">VAND</strain>
    </source>
</reference>
<dbReference type="VEuPathDB" id="ToxoDB:TGVAND_240910A"/>
<accession>A0A086PVQ5</accession>
<protein>
    <submittedName>
        <fullName evidence="3">C2 domain protein</fullName>
    </submittedName>
</protein>
<dbReference type="PANTHER" id="PTHR46436">
    <property type="entry name" value="CENTROSOMAL PROTEIN OF 76 KDA"/>
    <property type="match status" value="1"/>
</dbReference>
<sequence length="880" mass="100723">MMKLKEMVEAAEAKVEAKPPQAAEEKAPDQAAGGAEEDVAAAPAEGGEGAEPLDQAEIEKMLFDESLGAQEYTYEEFLDLIDQPPEERGEAEDERKHWSYPRRWKVVLWNLQIQNYMDDNFSAFMEFEFGGTREECKVHKGTSVLIYATGQDKNYLRTPVIPDVSNAGPVDMHFRKAFEYRGSYLDLEREKLKIKVWEYRNWTLNHLEAVYEEALLNLATGETHVERDLYKFIKGRRSRRCRISFHLYFQELYDFELSFVKWRLVQIMPCLTLQEKIANRGKNKGGYTREATIGFKRHQLADQAKYVFQQRQVKREMQKRDSQRELLPGASRPEMLGGFADKGSARLSHLGFESAMKLPNRGTRSPSGLESNRPEDGNRNMEEIFLQHQATILASDQLEELPASLRPPLSKRRKGEDKKDGNKADGPQVKMTISLMHASSMNKGLGLVSSERPADGIPRWDNLGEIYFRGTLRDLDSTYIQVVVEDTTAPKVMRQIGYGQIPLRGVVDYSCLSTELGTPMWLALQAKMEGWGHELKEWCFGFVEGTVMVAHLPRYRQLGEVSESDSDRVYLILRIKDVDQIVTPDNRPVVDSYVEVSFDGTSRRTRTVRNTLNPVWDDEVTIPLRLPAFRDITESDVTRKGKVWLDVWGTGPGYVDHLGGCSFSLYEIFFNEKHNKRNLTAMQRIDLEANTRQSYETRVFSTSRRLAFIHKADRPSTIQFEAWTCPDILEVSGIDKLPEPERITTTSNFPRALRNTYERLKRMYAEVIEKKGLVNPDTGVGPPRFFDVEFLDQRKETHYAPTMVTRIRPPFGVDSESSVFHYCRCVPFAVKRENLVFTPEFAVQIRSGNAMDHSILMTSLLLGLPAFAFVCVGEKQTQAN</sequence>
<feature type="compositionally biased region" description="Basic and acidic residues" evidence="1">
    <location>
        <begin position="1"/>
        <end position="28"/>
    </location>
</feature>
<feature type="non-terminal residue" evidence="3">
    <location>
        <position position="880"/>
    </location>
</feature>
<name>A0A086PVQ5_TOXGO</name>
<evidence type="ECO:0000259" key="2">
    <source>
        <dbReference type="PROSITE" id="PS50004"/>
    </source>
</evidence>
<feature type="region of interest" description="Disordered" evidence="1">
    <location>
        <begin position="355"/>
        <end position="377"/>
    </location>
</feature>
<feature type="region of interest" description="Disordered" evidence="1">
    <location>
        <begin position="398"/>
        <end position="428"/>
    </location>
</feature>
<dbReference type="PROSITE" id="PS50004">
    <property type="entry name" value="C2"/>
    <property type="match status" value="1"/>
</dbReference>
<evidence type="ECO:0000313" key="4">
    <source>
        <dbReference type="Proteomes" id="UP000028840"/>
    </source>
</evidence>
<dbReference type="Proteomes" id="UP000028840">
    <property type="component" value="Unassembled WGS sequence"/>
</dbReference>
<evidence type="ECO:0000256" key="1">
    <source>
        <dbReference type="SAM" id="MobiDB-lite"/>
    </source>
</evidence>
<reference evidence="3 4" key="2">
    <citation type="journal article" date="2015" name="Eukaryot. Cell">
        <title>Genetic mapping reveals that sinefungin resistance in Toxoplasma gondii is controlled by a putative amino acid transporter locus that can be used as a negative selectable marker.</title>
        <authorList>
            <person name="Behnke M.S."/>
            <person name="Khan A."/>
            <person name="Sibley L.D."/>
        </authorList>
    </citation>
    <scope>NUCLEOTIDE SEQUENCE [LARGE SCALE GENOMIC DNA]</scope>
    <source>
        <strain evidence="3 4">VAND</strain>
    </source>
</reference>
<dbReference type="InterPro" id="IPR035892">
    <property type="entry name" value="C2_domain_sf"/>
</dbReference>
<proteinExistence type="predicted"/>
<dbReference type="EMBL" id="AEYJ02001148">
    <property type="protein sequence ID" value="KFH04437.1"/>
    <property type="molecule type" value="Genomic_DNA"/>
</dbReference>
<feature type="compositionally biased region" description="Low complexity" evidence="1">
    <location>
        <begin position="29"/>
        <end position="45"/>
    </location>
</feature>
<feature type="region of interest" description="Disordered" evidence="1">
    <location>
        <begin position="1"/>
        <end position="54"/>
    </location>
</feature>
<dbReference type="OrthoDB" id="67700at2759"/>
<dbReference type="Gene3D" id="2.60.40.150">
    <property type="entry name" value="C2 domain"/>
    <property type="match status" value="1"/>
</dbReference>
<dbReference type="SMART" id="SM00239">
    <property type="entry name" value="C2"/>
    <property type="match status" value="1"/>
</dbReference>
<dbReference type="AlphaFoldDB" id="A0A086PVQ5"/>
<gene>
    <name evidence="3" type="ORF">TGVAND_240910A</name>
</gene>
<dbReference type="PANTHER" id="PTHR46436:SF2">
    <property type="entry name" value="CHROMOSOME UNDETERMINED SCAFFOLD_119, WHOLE GENOME SHOTGUN SEQUENCE"/>
    <property type="match status" value="1"/>
</dbReference>
<dbReference type="CDD" id="cd00030">
    <property type="entry name" value="C2"/>
    <property type="match status" value="1"/>
</dbReference>
<evidence type="ECO:0000313" key="3">
    <source>
        <dbReference type="EMBL" id="KFH04437.1"/>
    </source>
</evidence>
<dbReference type="InterPro" id="IPR000008">
    <property type="entry name" value="C2_dom"/>
</dbReference>